<gene>
    <name evidence="8" type="ORF">SPARVUS_LOCUS12894936</name>
</gene>
<dbReference type="Pfam" id="PF24973">
    <property type="entry name" value="EGF_LMN_ATRN"/>
    <property type="match status" value="1"/>
</dbReference>
<feature type="domain" description="Laminin EGF-like" evidence="7">
    <location>
        <begin position="35"/>
        <end position="83"/>
    </location>
</feature>
<sequence length="87" mass="9133">GQCLKCIGNTAGPHCERCADGFHGDAIFVKNCTACECHPNSSISSICHHDTGLCDCKPHVFGEKCDQCEPGFYGLTSGLGCLLVTVA</sequence>
<dbReference type="CDD" id="cd00055">
    <property type="entry name" value="EGF_Lam"/>
    <property type="match status" value="2"/>
</dbReference>
<dbReference type="InterPro" id="IPR050440">
    <property type="entry name" value="Laminin/Netrin_ECM"/>
</dbReference>
<feature type="non-terminal residue" evidence="8">
    <location>
        <position position="1"/>
    </location>
</feature>
<dbReference type="SMART" id="SM00180">
    <property type="entry name" value="EGF_Lam"/>
    <property type="match status" value="2"/>
</dbReference>
<feature type="disulfide bond" evidence="6">
    <location>
        <begin position="56"/>
        <end position="65"/>
    </location>
</feature>
<reference evidence="8" key="1">
    <citation type="submission" date="2023-05" db="EMBL/GenBank/DDBJ databases">
        <authorList>
            <person name="Stuckert A."/>
        </authorList>
    </citation>
    <scope>NUCLEOTIDE SEQUENCE</scope>
</reference>
<accession>A0ABN9FV01</accession>
<dbReference type="EMBL" id="CATNWA010017493">
    <property type="protein sequence ID" value="CAI9600913.1"/>
    <property type="molecule type" value="Genomic_DNA"/>
</dbReference>
<evidence type="ECO:0000259" key="7">
    <source>
        <dbReference type="PROSITE" id="PS50027"/>
    </source>
</evidence>
<evidence type="ECO:0000256" key="5">
    <source>
        <dbReference type="ARBA" id="ARBA00023292"/>
    </source>
</evidence>
<feature type="domain" description="Laminin EGF-like" evidence="7">
    <location>
        <begin position="1"/>
        <end position="34"/>
    </location>
</feature>
<comment type="caution">
    <text evidence="8">The sequence shown here is derived from an EMBL/GenBank/DDBJ whole genome shotgun (WGS) entry which is preliminary data.</text>
</comment>
<dbReference type="Gene3D" id="2.10.25.10">
    <property type="entry name" value="Laminin"/>
    <property type="match status" value="2"/>
</dbReference>
<evidence type="ECO:0000256" key="4">
    <source>
        <dbReference type="ARBA" id="ARBA00023180"/>
    </source>
</evidence>
<feature type="disulfide bond" evidence="6">
    <location>
        <begin position="6"/>
        <end position="15"/>
    </location>
</feature>
<dbReference type="InterPro" id="IPR056863">
    <property type="entry name" value="LMN_ATRN_NET-like_EGF"/>
</dbReference>
<keyword evidence="2" id="KW-0677">Repeat</keyword>
<evidence type="ECO:0000256" key="3">
    <source>
        <dbReference type="ARBA" id="ARBA00023157"/>
    </source>
</evidence>
<comment type="caution">
    <text evidence="6">Lacks conserved residue(s) required for the propagation of feature annotation.</text>
</comment>
<dbReference type="PANTHER" id="PTHR10574">
    <property type="entry name" value="NETRIN/LAMININ-RELATED"/>
    <property type="match status" value="1"/>
</dbReference>
<evidence type="ECO:0000313" key="9">
    <source>
        <dbReference type="Proteomes" id="UP001162483"/>
    </source>
</evidence>
<protein>
    <recommendedName>
        <fullName evidence="7">Laminin EGF-like domain-containing protein</fullName>
    </recommendedName>
</protein>
<dbReference type="Proteomes" id="UP001162483">
    <property type="component" value="Unassembled WGS sequence"/>
</dbReference>
<keyword evidence="9" id="KW-1185">Reference proteome</keyword>
<dbReference type="Pfam" id="PF00053">
    <property type="entry name" value="EGF_laminin"/>
    <property type="match status" value="1"/>
</dbReference>
<evidence type="ECO:0000313" key="8">
    <source>
        <dbReference type="EMBL" id="CAI9600913.1"/>
    </source>
</evidence>
<keyword evidence="4" id="KW-0325">Glycoprotein</keyword>
<dbReference type="PROSITE" id="PS01248">
    <property type="entry name" value="EGF_LAM_1"/>
    <property type="match status" value="1"/>
</dbReference>
<feature type="disulfide bond" evidence="6">
    <location>
        <begin position="35"/>
        <end position="47"/>
    </location>
</feature>
<evidence type="ECO:0000256" key="6">
    <source>
        <dbReference type="PROSITE-ProRule" id="PRU00460"/>
    </source>
</evidence>
<keyword evidence="3 6" id="KW-1015">Disulfide bond</keyword>
<name>A0ABN9FV01_9NEOB</name>
<dbReference type="SUPFAM" id="SSF57196">
    <property type="entry name" value="EGF/Laminin"/>
    <property type="match status" value="2"/>
</dbReference>
<feature type="disulfide bond" evidence="6">
    <location>
        <begin position="37"/>
        <end position="54"/>
    </location>
</feature>
<dbReference type="PANTHER" id="PTHR10574:SF406">
    <property type="entry name" value="LAMININ SUBUNIT ALPHA 5"/>
    <property type="match status" value="1"/>
</dbReference>
<keyword evidence="1" id="KW-0732">Signal</keyword>
<organism evidence="8 9">
    <name type="scientific">Staurois parvus</name>
    <dbReference type="NCBI Taxonomy" id="386267"/>
    <lineage>
        <taxon>Eukaryota</taxon>
        <taxon>Metazoa</taxon>
        <taxon>Chordata</taxon>
        <taxon>Craniata</taxon>
        <taxon>Vertebrata</taxon>
        <taxon>Euteleostomi</taxon>
        <taxon>Amphibia</taxon>
        <taxon>Batrachia</taxon>
        <taxon>Anura</taxon>
        <taxon>Neobatrachia</taxon>
        <taxon>Ranoidea</taxon>
        <taxon>Ranidae</taxon>
        <taxon>Staurois</taxon>
    </lineage>
</organism>
<evidence type="ECO:0000256" key="2">
    <source>
        <dbReference type="ARBA" id="ARBA00022737"/>
    </source>
</evidence>
<keyword evidence="5 6" id="KW-0424">Laminin EGF-like domain</keyword>
<dbReference type="InterPro" id="IPR002049">
    <property type="entry name" value="LE_dom"/>
</dbReference>
<dbReference type="PROSITE" id="PS50027">
    <property type="entry name" value="EGF_LAM_2"/>
    <property type="match status" value="2"/>
</dbReference>
<feature type="disulfide bond" evidence="6">
    <location>
        <begin position="18"/>
        <end position="32"/>
    </location>
</feature>
<proteinExistence type="predicted"/>
<evidence type="ECO:0000256" key="1">
    <source>
        <dbReference type="ARBA" id="ARBA00022729"/>
    </source>
</evidence>